<dbReference type="Proteomes" id="UP000636960">
    <property type="component" value="Unassembled WGS sequence"/>
</dbReference>
<gene>
    <name evidence="4" type="ORF">Ari01nite_52150</name>
</gene>
<dbReference type="CDD" id="cd24098">
    <property type="entry name" value="ASKHA_NBD_TobZ_N"/>
    <property type="match status" value="1"/>
</dbReference>
<dbReference type="InterPro" id="IPR017945">
    <property type="entry name" value="DHBP_synth_RibB-like_a/b_dom"/>
</dbReference>
<dbReference type="InterPro" id="IPR038152">
    <property type="entry name" value="Carbam_trans_C_sf"/>
</dbReference>
<dbReference type="Pfam" id="PF16861">
    <property type="entry name" value="Carbam_trans_C"/>
    <property type="match status" value="1"/>
</dbReference>
<dbReference type="InterPro" id="IPR003696">
    <property type="entry name" value="Carbtransf_dom"/>
</dbReference>
<organism evidence="4 5">
    <name type="scientific">Paractinoplanes rishiriensis</name>
    <dbReference type="NCBI Taxonomy" id="1050105"/>
    <lineage>
        <taxon>Bacteria</taxon>
        <taxon>Bacillati</taxon>
        <taxon>Actinomycetota</taxon>
        <taxon>Actinomycetes</taxon>
        <taxon>Micromonosporales</taxon>
        <taxon>Micromonosporaceae</taxon>
        <taxon>Paractinoplanes</taxon>
    </lineage>
</organism>
<dbReference type="GO" id="GO:0003824">
    <property type="term" value="F:catalytic activity"/>
    <property type="evidence" value="ECO:0007669"/>
    <property type="project" value="InterPro"/>
</dbReference>
<evidence type="ECO:0000259" key="3">
    <source>
        <dbReference type="Pfam" id="PF16861"/>
    </source>
</evidence>
<dbReference type="InterPro" id="IPR051338">
    <property type="entry name" value="NodU/CmcH_Carbamoyltrnsfr"/>
</dbReference>
<feature type="domain" description="Carbamoyltransferase" evidence="2">
    <location>
        <begin position="145"/>
        <end position="351"/>
    </location>
</feature>
<keyword evidence="5" id="KW-1185">Reference proteome</keyword>
<evidence type="ECO:0000313" key="4">
    <source>
        <dbReference type="EMBL" id="GIE97750.1"/>
    </source>
</evidence>
<dbReference type="AlphaFoldDB" id="A0A919K2D6"/>
<dbReference type="SUPFAM" id="SSF55821">
    <property type="entry name" value="YrdC/RibB"/>
    <property type="match status" value="1"/>
</dbReference>
<dbReference type="InterPro" id="IPR043129">
    <property type="entry name" value="ATPase_NBD"/>
</dbReference>
<dbReference type="PANTHER" id="PTHR34847">
    <property type="entry name" value="NODULATION PROTEIN U"/>
    <property type="match status" value="1"/>
</dbReference>
<dbReference type="Gene3D" id="3.30.420.40">
    <property type="match status" value="2"/>
</dbReference>
<dbReference type="SUPFAM" id="SSF53067">
    <property type="entry name" value="Actin-like ATPase domain"/>
    <property type="match status" value="1"/>
</dbReference>
<comment type="caution">
    <text evidence="4">The sequence shown here is derived from an EMBL/GenBank/DDBJ whole genome shotgun (WGS) entry which is preliminary data.</text>
</comment>
<dbReference type="InterPro" id="IPR031730">
    <property type="entry name" value="Carbam_trans_C"/>
</dbReference>
<reference evidence="4" key="1">
    <citation type="submission" date="2021-01" db="EMBL/GenBank/DDBJ databases">
        <title>Whole genome shotgun sequence of Actinoplanes rishiriensis NBRC 108556.</title>
        <authorList>
            <person name="Komaki H."/>
            <person name="Tamura T."/>
        </authorList>
    </citation>
    <scope>NUCLEOTIDE SEQUENCE</scope>
    <source>
        <strain evidence="4">NBRC 108556</strain>
    </source>
</reference>
<dbReference type="Gene3D" id="3.90.870.20">
    <property type="entry name" value="Carbamoyltransferase, C-terminal domain"/>
    <property type="match status" value="1"/>
</dbReference>
<protein>
    <submittedName>
        <fullName evidence="4">Carbamoyltransferase</fullName>
    </submittedName>
</protein>
<name>A0A919K2D6_9ACTN</name>
<feature type="domain" description="Carbamoyltransferase C-terminal" evidence="3">
    <location>
        <begin position="397"/>
        <end position="565"/>
    </location>
</feature>
<accession>A0A919K2D6</accession>
<comment type="similarity">
    <text evidence="1">Belongs to the NodU/CmcH family.</text>
</comment>
<evidence type="ECO:0000259" key="2">
    <source>
        <dbReference type="Pfam" id="PF02543"/>
    </source>
</evidence>
<dbReference type="PANTHER" id="PTHR34847:SF1">
    <property type="entry name" value="NODULATION PROTEIN U"/>
    <property type="match status" value="1"/>
</dbReference>
<sequence>MQFSALRFSSEKSTIKRIPAAARGMRRAMRVLGINAIFHDPAAAVVVDGRVVAAAEEERFSRRKHGKRPVPFAAWELPELSAAWCLRAAGIEPGELDAVAYSFDPGLCRDAAGLGLDDPSDHLRVDYARRAPQFLAAALPGLDPDRVRFVPHHVAHAASAGLSVAEDNAVLVLDGRGEVASHLAGAYSDGELEVFRTQELPHSLGLLYEDLTRHLGFLHSSDEYKVMALASYGRPAFLGLLRDLVRATGDGGFTVERIDWAALAKARPADGELTDAHADLAASVQARLEEVLLDLVRWTYEAAGGPATLTMAGGTALNCVANARIAAEGPFERVWVQPAAGDSGTALGAALAVTPEKVAPFGSAALGRGWSDDELEAELQRAALPYERPASIAATAAEVLAGNGIVAWYQGRSEYGPRALGHRSLLAHPGDPHTQRRMNDVKGREQFRPIAPMVRAERFAEIFEGVCPSPYMLFVHRVRPEWRERIPAVVHVDGTARVQTVHTETEPLVAEMLTEFERHTGLPVVVNTSLNTAGRPMVDTPREAMELFGSAPVDLLALGPFAVRRSRTFAS</sequence>
<proteinExistence type="inferred from homology"/>
<dbReference type="Pfam" id="PF02543">
    <property type="entry name" value="Carbam_trans_N"/>
    <property type="match status" value="2"/>
</dbReference>
<dbReference type="EMBL" id="BOMV01000057">
    <property type="protein sequence ID" value="GIE97750.1"/>
    <property type="molecule type" value="Genomic_DNA"/>
</dbReference>
<evidence type="ECO:0000256" key="1">
    <source>
        <dbReference type="ARBA" id="ARBA00006129"/>
    </source>
</evidence>
<evidence type="ECO:0000313" key="5">
    <source>
        <dbReference type="Proteomes" id="UP000636960"/>
    </source>
</evidence>
<feature type="domain" description="Carbamoyltransferase" evidence="2">
    <location>
        <begin position="30"/>
        <end position="100"/>
    </location>
</feature>